<feature type="transmembrane region" description="Helical" evidence="7">
    <location>
        <begin position="189"/>
        <end position="215"/>
    </location>
</feature>
<dbReference type="Gene3D" id="1.20.120.1220">
    <property type="match status" value="1"/>
</dbReference>
<evidence type="ECO:0000313" key="11">
    <source>
        <dbReference type="Proteomes" id="UP000034727"/>
    </source>
</evidence>
<dbReference type="Pfam" id="PF01478">
    <property type="entry name" value="Peptidase_A24"/>
    <property type="match status" value="1"/>
</dbReference>
<evidence type="ECO:0000256" key="5">
    <source>
        <dbReference type="ARBA" id="ARBA00022989"/>
    </source>
</evidence>
<organism evidence="10 11">
    <name type="scientific">Candidatus Jorgensenbacteria bacterium GW2011_GWA2_45_9</name>
    <dbReference type="NCBI Taxonomy" id="1618663"/>
    <lineage>
        <taxon>Bacteria</taxon>
        <taxon>Candidatus Joergenseniibacteriota</taxon>
    </lineage>
</organism>
<feature type="domain" description="Prepilin type IV endopeptidase peptidase" evidence="8">
    <location>
        <begin position="129"/>
        <end position="257"/>
    </location>
</feature>
<feature type="transmembrane region" description="Helical" evidence="7">
    <location>
        <begin position="118"/>
        <end position="139"/>
    </location>
</feature>
<dbReference type="EMBL" id="LCLJ01000026">
    <property type="protein sequence ID" value="KKU14383.1"/>
    <property type="molecule type" value="Genomic_DNA"/>
</dbReference>
<evidence type="ECO:0000256" key="2">
    <source>
        <dbReference type="ARBA" id="ARBA00005801"/>
    </source>
</evidence>
<proteinExistence type="inferred from homology"/>
<dbReference type="InterPro" id="IPR000045">
    <property type="entry name" value="Prepilin_IV_endopep_pep"/>
</dbReference>
<comment type="similarity">
    <text evidence="2">Belongs to the peptidase A24 family.</text>
</comment>
<evidence type="ECO:0000256" key="1">
    <source>
        <dbReference type="ARBA" id="ARBA00004651"/>
    </source>
</evidence>
<dbReference type="InterPro" id="IPR050882">
    <property type="entry name" value="Prepilin_peptidase/N-MTase"/>
</dbReference>
<keyword evidence="6 7" id="KW-0472">Membrane</keyword>
<evidence type="ECO:0000313" key="10">
    <source>
        <dbReference type="EMBL" id="KKU14383.1"/>
    </source>
</evidence>
<dbReference type="AlphaFoldDB" id="A0A0G1Q9H3"/>
<dbReference type="PANTHER" id="PTHR30487">
    <property type="entry name" value="TYPE 4 PREPILIN-LIKE PROTEINS LEADER PEPTIDE-PROCESSING ENZYME"/>
    <property type="match status" value="1"/>
</dbReference>
<dbReference type="Pfam" id="PF06750">
    <property type="entry name" value="A24_N_bact"/>
    <property type="match status" value="1"/>
</dbReference>
<reference evidence="10 11" key="1">
    <citation type="journal article" date="2015" name="Nature">
        <title>rRNA introns, odd ribosomes, and small enigmatic genomes across a large radiation of phyla.</title>
        <authorList>
            <person name="Brown C.T."/>
            <person name="Hug L.A."/>
            <person name="Thomas B.C."/>
            <person name="Sharon I."/>
            <person name="Castelle C.J."/>
            <person name="Singh A."/>
            <person name="Wilkins M.J."/>
            <person name="Williams K.H."/>
            <person name="Banfield J.F."/>
        </authorList>
    </citation>
    <scope>NUCLEOTIDE SEQUENCE [LARGE SCALE GENOMIC DNA]</scope>
</reference>
<evidence type="ECO:0000256" key="3">
    <source>
        <dbReference type="ARBA" id="ARBA00022475"/>
    </source>
</evidence>
<dbReference type="PANTHER" id="PTHR30487:SF0">
    <property type="entry name" value="PREPILIN LEADER PEPTIDASE_N-METHYLTRANSFERASE-RELATED"/>
    <property type="match status" value="1"/>
</dbReference>
<feature type="transmembrane region" description="Helical" evidence="7">
    <location>
        <begin position="84"/>
        <end position="106"/>
    </location>
</feature>
<keyword evidence="4 7" id="KW-0812">Transmembrane</keyword>
<sequence length="301" mass="33676">MPTTIFVALLFFFGIAVGSFTNVLIDRYKPEKSLFSLKRLRGRSHCDSCGRTLSAIELIPIASFIFLRGKCRECKSRLSFQYPLVEVVTGAIFAGVPLFLNSFYNISGGRFFLFAAEWWYYALAAFWVIVCLGLLIVFVIDLKHYIVPDELNLFFIIVGILIISILWNFRDSVFPFRESFLKNYVLVFSPFLGLLANRILGFAAGGLFFLILFFASRGRGMGMGDVKLAFALGLLFGWPDVGLSIIISFILGGVFSLALFIAGAKTMKDRVPFAPFLVTGIAATFFFGHALIGWYFSLFGM</sequence>
<evidence type="ECO:0000259" key="9">
    <source>
        <dbReference type="Pfam" id="PF06750"/>
    </source>
</evidence>
<dbReference type="GO" id="GO:0004190">
    <property type="term" value="F:aspartic-type endopeptidase activity"/>
    <property type="evidence" value="ECO:0007669"/>
    <property type="project" value="InterPro"/>
</dbReference>
<accession>A0A0G1Q9H3</accession>
<comment type="subcellular location">
    <subcellularLocation>
        <location evidence="1">Cell membrane</location>
        <topology evidence="1">Multi-pass membrane protein</topology>
    </subcellularLocation>
</comment>
<name>A0A0G1Q9H3_9BACT</name>
<dbReference type="GO" id="GO:0005886">
    <property type="term" value="C:plasma membrane"/>
    <property type="evidence" value="ECO:0007669"/>
    <property type="project" value="UniProtKB-SubCell"/>
</dbReference>
<evidence type="ECO:0000256" key="7">
    <source>
        <dbReference type="SAM" id="Phobius"/>
    </source>
</evidence>
<evidence type="ECO:0000256" key="4">
    <source>
        <dbReference type="ARBA" id="ARBA00022692"/>
    </source>
</evidence>
<gene>
    <name evidence="10" type="ORF">UX22_C0026G0005</name>
</gene>
<evidence type="ECO:0000256" key="6">
    <source>
        <dbReference type="ARBA" id="ARBA00023136"/>
    </source>
</evidence>
<comment type="caution">
    <text evidence="10">The sequence shown here is derived from an EMBL/GenBank/DDBJ whole genome shotgun (WGS) entry which is preliminary data.</text>
</comment>
<evidence type="ECO:0000259" key="8">
    <source>
        <dbReference type="Pfam" id="PF01478"/>
    </source>
</evidence>
<keyword evidence="3" id="KW-1003">Cell membrane</keyword>
<feature type="transmembrane region" description="Helical" evidence="7">
    <location>
        <begin position="151"/>
        <end position="169"/>
    </location>
</feature>
<feature type="transmembrane region" description="Helical" evidence="7">
    <location>
        <begin position="276"/>
        <end position="296"/>
    </location>
</feature>
<feature type="transmembrane region" description="Helical" evidence="7">
    <location>
        <begin position="6"/>
        <end position="25"/>
    </location>
</feature>
<dbReference type="InterPro" id="IPR010627">
    <property type="entry name" value="Prepilin_pept_A24_N"/>
</dbReference>
<keyword evidence="5 7" id="KW-1133">Transmembrane helix</keyword>
<protein>
    <submittedName>
        <fullName evidence="10">Type 4 prepilin-like protein leader peptide-processing enzyme</fullName>
    </submittedName>
</protein>
<feature type="transmembrane region" description="Helical" evidence="7">
    <location>
        <begin position="222"/>
        <end position="239"/>
    </location>
</feature>
<dbReference type="GO" id="GO:0006465">
    <property type="term" value="P:signal peptide processing"/>
    <property type="evidence" value="ECO:0007669"/>
    <property type="project" value="TreeGrafter"/>
</dbReference>
<feature type="domain" description="Prepilin peptidase A24 N-terminal" evidence="9">
    <location>
        <begin position="13"/>
        <end position="96"/>
    </location>
</feature>
<dbReference type="Proteomes" id="UP000034727">
    <property type="component" value="Unassembled WGS sequence"/>
</dbReference>